<feature type="transmembrane region" description="Helical" evidence="1">
    <location>
        <begin position="154"/>
        <end position="175"/>
    </location>
</feature>
<keyword evidence="1" id="KW-0812">Transmembrane</keyword>
<reference evidence="2 3" key="1">
    <citation type="submission" date="2023-06" db="EMBL/GenBank/DDBJ databases">
        <title>Antibody response to the Sneathia vaginalis cytopathogenic toxin A during pregnancy.</title>
        <authorList>
            <person name="Mccoy Z.T."/>
            <person name="Serrano M.G."/>
            <person name="Spaine K."/>
            <person name="Edwards D.J."/>
            <person name="Buck G.A."/>
            <person name="Jefferson K."/>
        </authorList>
    </citation>
    <scope>NUCLEOTIDE SEQUENCE [LARGE SCALE GENOMIC DNA]</scope>
    <source>
        <strain evidence="2 3">CCUG 42621</strain>
    </source>
</reference>
<sequence>MYSFKYFEPIHIHALVFWFIISLILIIIPVFKKNFEKGIYTTIIGYFFIFAKAFDIYYRIKFEHELWYTTFPLNLCNISLIFAGIYFITRKNILFNFVYFYFTGAILAILLPNINPYYTKAYVYVFIGTHILEIMSVIYAFYHLNARVTKKGLYTSLIGYLFFTFVAKVVNAHFGTNYMYVSDYIISAVNFIKPLSLYFVLFTILFMLSMIMTYLPFMYVDNDEPNEYSIK</sequence>
<gene>
    <name evidence="2" type="ORF">QQA45_03845</name>
</gene>
<proteinExistence type="predicted"/>
<accession>A0ABT7HL10</accession>
<evidence type="ECO:0000256" key="1">
    <source>
        <dbReference type="SAM" id="Phobius"/>
    </source>
</evidence>
<feature type="transmembrane region" description="Helical" evidence="1">
    <location>
        <begin position="12"/>
        <end position="31"/>
    </location>
</feature>
<keyword evidence="1" id="KW-0472">Membrane</keyword>
<feature type="transmembrane region" description="Helical" evidence="1">
    <location>
        <begin position="66"/>
        <end position="87"/>
    </location>
</feature>
<dbReference type="Proteomes" id="UP001225134">
    <property type="component" value="Unassembled WGS sequence"/>
</dbReference>
<keyword evidence="3" id="KW-1185">Reference proteome</keyword>
<feature type="transmembrane region" description="Helical" evidence="1">
    <location>
        <begin position="38"/>
        <end position="60"/>
    </location>
</feature>
<comment type="caution">
    <text evidence="2">The sequence shown here is derived from an EMBL/GenBank/DDBJ whole genome shotgun (WGS) entry which is preliminary data.</text>
</comment>
<name>A0ABT7HL10_9FUSO</name>
<dbReference type="RefSeq" id="WP_285152937.1">
    <property type="nucleotide sequence ID" value="NZ_JASSPP010000005.1"/>
</dbReference>
<feature type="transmembrane region" description="Helical" evidence="1">
    <location>
        <begin position="195"/>
        <end position="215"/>
    </location>
</feature>
<organism evidence="2 3">
    <name type="scientific">Sneathia sanguinegens</name>
    <dbReference type="NCBI Taxonomy" id="40543"/>
    <lineage>
        <taxon>Bacteria</taxon>
        <taxon>Fusobacteriati</taxon>
        <taxon>Fusobacteriota</taxon>
        <taxon>Fusobacteriia</taxon>
        <taxon>Fusobacteriales</taxon>
        <taxon>Leptotrichiaceae</taxon>
        <taxon>Sneathia</taxon>
    </lineage>
</organism>
<dbReference type="Pfam" id="PF14808">
    <property type="entry name" value="TMEM164"/>
    <property type="match status" value="1"/>
</dbReference>
<protein>
    <submittedName>
        <fullName evidence="2">TIGR02206 family membrane protein</fullName>
    </submittedName>
</protein>
<feature type="transmembrane region" description="Helical" evidence="1">
    <location>
        <begin position="121"/>
        <end position="142"/>
    </location>
</feature>
<dbReference type="InterPro" id="IPR011737">
    <property type="entry name" value="CHP02206_TP0381"/>
</dbReference>
<dbReference type="EMBL" id="JASSPP010000005">
    <property type="protein sequence ID" value="MDK9580645.1"/>
    <property type="molecule type" value="Genomic_DNA"/>
</dbReference>
<feature type="transmembrane region" description="Helical" evidence="1">
    <location>
        <begin position="94"/>
        <end position="115"/>
    </location>
</feature>
<evidence type="ECO:0000313" key="3">
    <source>
        <dbReference type="Proteomes" id="UP001225134"/>
    </source>
</evidence>
<evidence type="ECO:0000313" key="2">
    <source>
        <dbReference type="EMBL" id="MDK9580645.1"/>
    </source>
</evidence>
<dbReference type="NCBIfam" id="TIGR02206">
    <property type="entry name" value="intg_mem_TP0381"/>
    <property type="match status" value="1"/>
</dbReference>
<keyword evidence="1" id="KW-1133">Transmembrane helix</keyword>